<feature type="compositionally biased region" description="Acidic residues" evidence="1">
    <location>
        <begin position="412"/>
        <end position="422"/>
    </location>
</feature>
<accession>A0A9P1FSM0</accession>
<gene>
    <name evidence="2" type="ORF">C1SCF055_LOCUS14002</name>
</gene>
<comment type="caution">
    <text evidence="2">The sequence shown here is derived from an EMBL/GenBank/DDBJ whole genome shotgun (WGS) entry which is preliminary data.</text>
</comment>
<dbReference type="Proteomes" id="UP001152797">
    <property type="component" value="Unassembled WGS sequence"/>
</dbReference>
<name>A0A9P1FSM0_9DINO</name>
<keyword evidence="5" id="KW-1185">Reference proteome</keyword>
<evidence type="ECO:0000313" key="4">
    <source>
        <dbReference type="EMBL" id="CAL4773973.1"/>
    </source>
</evidence>
<evidence type="ECO:0000313" key="3">
    <source>
        <dbReference type="EMBL" id="CAL1140036.1"/>
    </source>
</evidence>
<reference evidence="3" key="2">
    <citation type="submission" date="2024-04" db="EMBL/GenBank/DDBJ databases">
        <authorList>
            <person name="Chen Y."/>
            <person name="Shah S."/>
            <person name="Dougan E. K."/>
            <person name="Thang M."/>
            <person name="Chan C."/>
        </authorList>
    </citation>
    <scope>NUCLEOTIDE SEQUENCE [LARGE SCALE GENOMIC DNA]</scope>
</reference>
<reference evidence="2" key="1">
    <citation type="submission" date="2022-10" db="EMBL/GenBank/DDBJ databases">
        <authorList>
            <person name="Chen Y."/>
            <person name="Dougan E. K."/>
            <person name="Chan C."/>
            <person name="Rhodes N."/>
            <person name="Thang M."/>
        </authorList>
    </citation>
    <scope>NUCLEOTIDE SEQUENCE</scope>
</reference>
<feature type="region of interest" description="Disordered" evidence="1">
    <location>
        <begin position="945"/>
        <end position="969"/>
    </location>
</feature>
<evidence type="ECO:0000256" key="1">
    <source>
        <dbReference type="SAM" id="MobiDB-lite"/>
    </source>
</evidence>
<feature type="compositionally biased region" description="Basic residues" evidence="1">
    <location>
        <begin position="1112"/>
        <end position="1127"/>
    </location>
</feature>
<sequence>MVGIHFMQVRCIGSVRGAPSNVNRLRGHKAAFDFQVEKVGTWHLRCCDFDIGRTRARGSGQEPAGPSPVASGGHRADGDVAEEHEESEPDRERPRPEALDGRNDDEQGESEHWGVWSHETPGSWWGDRHYGGWWSWHWDDWRHDWEPRRDEKVARVEETTWALDGRWVGGSSTPAGESWRTGDDGASGKPTEKMVVPEFDGDGGENELGTTARSYLRKVGAWLRCTKLPERERGLALYTHLKGRAWVFAEELDLDRLGANGGVEYYLEWVRIRFMEMEVNKVASVMTELFKKCRRKPEQAVRDFNMEFERLLLRLGELNCELPALVKAWLYLDRLKLGESDELALLASVNNQYDLRCLQQAAIIHDRGVARRSWERPGNGGRWKQQSAHVTAAGDDAWSDEHDGDAGGALDDKEESDAELVEEEVASGLHSAFMAFQDAKSRYREAMKGRGMDREEMKKRSEERLRLAKARSYCSACKRKGHWHRDPECPLKGTSRSSATAEGAKSAQMCTHHVQMCYMTAYVDTPEETYGECETVVFMAGDAGDGGQRVGGGERPCALAIADTACTKTVAGHQWYEDYCRWADDRGLPIEIVEEKDQFKFGASRIHPSMFALWAIFGVGGKWIRVKVAIVQCRVPLLFSRTVLAKLGMVYRVGAQRADLTHLGLFDLEMAVSETGHPAFVVTDIGDRASYGSEFRWSGNPEVQLCDSSVVEQYMAEPIHNATNRTSSMLVDYGLDVAVFRNQDQLALPDVGSPSCQTMSAVPTSPWRMNKAELIRELDALQIPIHPRWTLPELRQTVIEHRQQRTGEEETAIKGLGRMTLDELKAKCTEHSLKVPTKATRGLLIKMLRHASQPSGDQVMNFGKYKSWMYKEVPVEYLRWAVLESEANDTAGDDLCHFAAWAKGELAKQSTYAQRCGAVPYNMDPEAKAITPVPKVVASSAPCSSWSRVSSRGTPKRASSETESGMSAMDAELPEEAQAELLRLETEIALVKQKYRVRRTPTIETVEGKVFVEGKDVGLGKLKYDDVLEYKATIGLGKHVVENAATVGLGIGGGSGNYEAANDLVSDDGDKCDDGPGRDWRGYGAQMLGNIFMADAACGDSDSGEVVSPKERARRGMQKRKINSSTRKKLQHMGRQLSLVLMACAGAIGSFAEEVFVEPVQDLWMATGFGGEGRVHCLEVFAGEAEISGAFAAHGLGVLRPRDIRYGDDLRDPEVRANILEEVRQRRPKVVWLAPPCTAWCAFSRLNHTKQERRRIRRREKVFLEFIDEVFLIQRMNGGHVVVENPATSDIWLHPILARWARDNQVESFVLHMCAFGLESIAHPGMALKKSIKLMATDPSFKQAVVEATKNAGAHQVLVADDGTGRDVP</sequence>
<dbReference type="EMBL" id="CAMXCT030001101">
    <property type="protein sequence ID" value="CAL4773973.1"/>
    <property type="molecule type" value="Genomic_DNA"/>
</dbReference>
<evidence type="ECO:0000313" key="5">
    <source>
        <dbReference type="Proteomes" id="UP001152797"/>
    </source>
</evidence>
<proteinExistence type="predicted"/>
<feature type="region of interest" description="Disordered" evidence="1">
    <location>
        <begin position="1103"/>
        <end position="1127"/>
    </location>
</feature>
<protein>
    <submittedName>
        <fullName evidence="4">RING-type domain-containing protein</fullName>
    </submittedName>
</protein>
<dbReference type="OrthoDB" id="437002at2759"/>
<dbReference type="EMBL" id="CAMXCT020001101">
    <property type="protein sequence ID" value="CAL1140036.1"/>
    <property type="molecule type" value="Genomic_DNA"/>
</dbReference>
<dbReference type="EMBL" id="CAMXCT010001101">
    <property type="protein sequence ID" value="CAI3986661.1"/>
    <property type="molecule type" value="Genomic_DNA"/>
</dbReference>
<feature type="compositionally biased region" description="Basic and acidic residues" evidence="1">
    <location>
        <begin position="90"/>
        <end position="112"/>
    </location>
</feature>
<evidence type="ECO:0000313" key="2">
    <source>
        <dbReference type="EMBL" id="CAI3986661.1"/>
    </source>
</evidence>
<feature type="compositionally biased region" description="Acidic residues" evidence="1">
    <location>
        <begin position="79"/>
        <end position="89"/>
    </location>
</feature>
<feature type="region of interest" description="Disordered" evidence="1">
    <location>
        <begin position="55"/>
        <end position="115"/>
    </location>
</feature>
<feature type="region of interest" description="Disordered" evidence="1">
    <location>
        <begin position="166"/>
        <end position="191"/>
    </location>
</feature>
<feature type="region of interest" description="Disordered" evidence="1">
    <location>
        <begin position="373"/>
        <end position="422"/>
    </location>
</feature>
<organism evidence="2">
    <name type="scientific">Cladocopium goreaui</name>
    <dbReference type="NCBI Taxonomy" id="2562237"/>
    <lineage>
        <taxon>Eukaryota</taxon>
        <taxon>Sar</taxon>
        <taxon>Alveolata</taxon>
        <taxon>Dinophyceae</taxon>
        <taxon>Suessiales</taxon>
        <taxon>Symbiodiniaceae</taxon>
        <taxon>Cladocopium</taxon>
    </lineage>
</organism>